<evidence type="ECO:0000256" key="1">
    <source>
        <dbReference type="ARBA" id="ARBA00022649"/>
    </source>
</evidence>
<comment type="caution">
    <text evidence="5">The sequence shown here is derived from an EMBL/GenBank/DDBJ whole genome shotgun (WGS) entry which is preliminary data.</text>
</comment>
<dbReference type="Pfam" id="PF01934">
    <property type="entry name" value="HepT-like"/>
    <property type="match status" value="1"/>
</dbReference>
<evidence type="ECO:0000256" key="3">
    <source>
        <dbReference type="ARBA" id="ARBA00022801"/>
    </source>
</evidence>
<evidence type="ECO:0000256" key="2">
    <source>
        <dbReference type="ARBA" id="ARBA00022722"/>
    </source>
</evidence>
<dbReference type="Proteomes" id="UP000641954">
    <property type="component" value="Unassembled WGS sequence"/>
</dbReference>
<dbReference type="InterPro" id="IPR037038">
    <property type="entry name" value="HepT-like_sf"/>
</dbReference>
<organism evidence="5 6">
    <name type="scientific">Planktothricoides raciborskii FACHB-1370</name>
    <dbReference type="NCBI Taxonomy" id="2949576"/>
    <lineage>
        <taxon>Bacteria</taxon>
        <taxon>Bacillati</taxon>
        <taxon>Cyanobacteriota</taxon>
        <taxon>Cyanophyceae</taxon>
        <taxon>Oscillatoriophycideae</taxon>
        <taxon>Oscillatoriales</taxon>
        <taxon>Oscillatoriaceae</taxon>
        <taxon>Planktothricoides</taxon>
    </lineage>
</organism>
<dbReference type="InterPro" id="IPR008201">
    <property type="entry name" value="HepT-like"/>
</dbReference>
<proteinExistence type="inferred from homology"/>
<dbReference type="Gene3D" id="1.20.120.580">
    <property type="entry name" value="bsu32300-like"/>
    <property type="match status" value="1"/>
</dbReference>
<dbReference type="RefSeq" id="WP_054467002.1">
    <property type="nucleotide sequence ID" value="NZ_JACJSK010000032.1"/>
</dbReference>
<reference evidence="5 6" key="1">
    <citation type="journal article" date="2020" name="ISME J.">
        <title>Comparative genomics reveals insights into cyanobacterial evolution and habitat adaptation.</title>
        <authorList>
            <person name="Chen M.Y."/>
            <person name="Teng W.K."/>
            <person name="Zhao L."/>
            <person name="Hu C.X."/>
            <person name="Zhou Y.K."/>
            <person name="Han B.P."/>
            <person name="Song L.R."/>
            <person name="Shu W.S."/>
        </authorList>
    </citation>
    <scope>NUCLEOTIDE SEQUENCE [LARGE SCALE GENOMIC DNA]</scope>
    <source>
        <strain evidence="5 6">FACHB-1370</strain>
    </source>
</reference>
<comment type="similarity">
    <text evidence="4">Belongs to the HepT RNase toxin family.</text>
</comment>
<dbReference type="EMBL" id="JACJSK010000032">
    <property type="protein sequence ID" value="MBD2546119.1"/>
    <property type="molecule type" value="Genomic_DNA"/>
</dbReference>
<name>A0ABR8EJ15_9CYAN</name>
<evidence type="ECO:0000313" key="6">
    <source>
        <dbReference type="Proteomes" id="UP000641954"/>
    </source>
</evidence>
<accession>A0ABR8EJ15</accession>
<evidence type="ECO:0000256" key="4">
    <source>
        <dbReference type="ARBA" id="ARBA00024207"/>
    </source>
</evidence>
<gene>
    <name evidence="5" type="ORF">H6G72_20205</name>
</gene>
<keyword evidence="2" id="KW-0540">Nuclease</keyword>
<protein>
    <submittedName>
        <fullName evidence="5">DUF86 domain-containing protein</fullName>
    </submittedName>
</protein>
<sequence>MDKNLVKQKLDSIKQYIQIMQQFKTMTFNGYINDLDRQLTAERLLQLLIGTSSKVNAYLVKELHGIQAQDTLDAFKLAGEYGVISQPLTDKFLDFLTIEHHLLFEYDQINYRKVYEAIFVALNLYPLYIGYVINCLDILASKHNG</sequence>
<keyword evidence="3" id="KW-0378">Hydrolase</keyword>
<keyword evidence="1" id="KW-1277">Toxin-antitoxin system</keyword>
<keyword evidence="6" id="KW-1185">Reference proteome</keyword>
<evidence type="ECO:0000313" key="5">
    <source>
        <dbReference type="EMBL" id="MBD2546119.1"/>
    </source>
</evidence>